<evidence type="ECO:0000313" key="3">
    <source>
        <dbReference type="Proteomes" id="UP000006873"/>
    </source>
</evidence>
<feature type="transmembrane region" description="Helical" evidence="1">
    <location>
        <begin position="12"/>
        <end position="32"/>
    </location>
</feature>
<dbReference type="Proteomes" id="UP000006873">
    <property type="component" value="Chromosome"/>
</dbReference>
<sequence length="40" mass="4861">MISHFCFPFILYRMYLIPYVLLKIMFDIIIFLDDSVKSTI</sequence>
<evidence type="ECO:0000256" key="1">
    <source>
        <dbReference type="SAM" id="Phobius"/>
    </source>
</evidence>
<keyword evidence="3" id="KW-1185">Reference proteome</keyword>
<reference key="1">
    <citation type="submission" date="2010-09" db="EMBL/GenBank/DDBJ databases">
        <authorList>
            <person name="Roh H."/>
            <person name="Ko H.-J."/>
            <person name="Kim D."/>
            <person name="Choi D.G."/>
            <person name="Park S."/>
            <person name="Kim S."/>
            <person name="Kim K.H."/>
            <person name="Chang I.S."/>
            <person name="Choi I.-G."/>
        </authorList>
    </citation>
    <scope>NUCLEOTIDE SEQUENCE</scope>
    <source>
        <strain>KIST612</strain>
    </source>
</reference>
<gene>
    <name evidence="2" type="ordered locus">ELI_3884</name>
</gene>
<keyword evidence="1" id="KW-0472">Membrane</keyword>
<name>E3GGM3_9FIRM</name>
<reference evidence="2 3" key="2">
    <citation type="journal article" date="2011" name="J. Bacteriol.">
        <title>Complete genome sequence of a carbon monoxide-utilizing acetogen, Eubacterium limosum KIST612.</title>
        <authorList>
            <person name="Roh H."/>
            <person name="Ko H.J."/>
            <person name="Kim D."/>
            <person name="Choi D.G."/>
            <person name="Park S."/>
            <person name="Kim S."/>
            <person name="Chang I.S."/>
            <person name="Choi I.G."/>
        </authorList>
    </citation>
    <scope>NUCLEOTIDE SEQUENCE [LARGE SCALE GENOMIC DNA]</scope>
    <source>
        <strain evidence="2 3">KIST612</strain>
    </source>
</reference>
<accession>E3GGM3</accession>
<keyword evidence="1" id="KW-1133">Transmembrane helix</keyword>
<proteinExistence type="predicted"/>
<dbReference type="KEGG" id="elm:ELI_3884"/>
<evidence type="ECO:0000313" key="2">
    <source>
        <dbReference type="EMBL" id="ADO38828.1"/>
    </source>
</evidence>
<keyword evidence="1" id="KW-0812">Transmembrane</keyword>
<dbReference type="EMBL" id="CP002273">
    <property type="protein sequence ID" value="ADO38828.1"/>
    <property type="molecule type" value="Genomic_DNA"/>
</dbReference>
<protein>
    <submittedName>
        <fullName evidence="2">Uncharacterized protein</fullName>
    </submittedName>
</protein>
<organism evidence="2 3">
    <name type="scientific">Eubacterium callanderi</name>
    <dbReference type="NCBI Taxonomy" id="53442"/>
    <lineage>
        <taxon>Bacteria</taxon>
        <taxon>Bacillati</taxon>
        <taxon>Bacillota</taxon>
        <taxon>Clostridia</taxon>
        <taxon>Eubacteriales</taxon>
        <taxon>Eubacteriaceae</taxon>
        <taxon>Eubacterium</taxon>
    </lineage>
</organism>
<dbReference type="HOGENOM" id="CLU_3289850_0_0_9"/>
<dbReference type="AlphaFoldDB" id="E3GGM3"/>